<reference evidence="1" key="2">
    <citation type="submission" date="2025-08" db="UniProtKB">
        <authorList>
            <consortium name="Ensembl"/>
        </authorList>
    </citation>
    <scope>IDENTIFICATION</scope>
</reference>
<organism evidence="1 2">
    <name type="scientific">Scophthalmus maximus</name>
    <name type="common">Turbot</name>
    <name type="synonym">Psetta maxima</name>
    <dbReference type="NCBI Taxonomy" id="52904"/>
    <lineage>
        <taxon>Eukaryota</taxon>
        <taxon>Metazoa</taxon>
        <taxon>Chordata</taxon>
        <taxon>Craniata</taxon>
        <taxon>Vertebrata</taxon>
        <taxon>Euteleostomi</taxon>
        <taxon>Actinopterygii</taxon>
        <taxon>Neopterygii</taxon>
        <taxon>Teleostei</taxon>
        <taxon>Neoteleostei</taxon>
        <taxon>Acanthomorphata</taxon>
        <taxon>Carangaria</taxon>
        <taxon>Pleuronectiformes</taxon>
        <taxon>Pleuronectoidei</taxon>
        <taxon>Scophthalmidae</taxon>
        <taxon>Scophthalmus</taxon>
    </lineage>
</organism>
<evidence type="ECO:0000313" key="1">
    <source>
        <dbReference type="Ensembl" id="ENSSMAP00000053294.1"/>
    </source>
</evidence>
<reference evidence="1" key="1">
    <citation type="submission" date="2023-05" db="EMBL/GenBank/DDBJ databases">
        <title>High-quality long-read genome of Scophthalmus maximus.</title>
        <authorList>
            <person name="Lien S."/>
            <person name="Martinez P."/>
        </authorList>
    </citation>
    <scope>NUCLEOTIDE SEQUENCE [LARGE SCALE GENOMIC DNA]</scope>
</reference>
<sequence>MHIFESMQKMYKVNANLRNSRQPCLQHCITYLVDYLEGVVSVLCHFNGHGKYTLDRISLKNEFILPALSSLTELSLFGHIPISPTAQKALPLSLLCIHFIGFLSLNCCQQ</sequence>
<name>A0A8D3D186_SCOMX</name>
<dbReference type="Ensembl" id="ENSSMAT00000079777.1">
    <property type="protein sequence ID" value="ENSSMAP00000053294.1"/>
    <property type="gene ID" value="ENSSMAG00000035500.1"/>
</dbReference>
<dbReference type="AlphaFoldDB" id="A0A8D3D186"/>
<protein>
    <submittedName>
        <fullName evidence="1">Uncharacterized protein</fullName>
    </submittedName>
</protein>
<proteinExistence type="predicted"/>
<dbReference type="Proteomes" id="UP000694558">
    <property type="component" value="Chromosome 10"/>
</dbReference>
<evidence type="ECO:0000313" key="2">
    <source>
        <dbReference type="Proteomes" id="UP000694558"/>
    </source>
</evidence>
<accession>A0A8D3D186</accession>